<evidence type="ECO:0000313" key="4">
    <source>
        <dbReference type="EMBL" id="KWF46708.1"/>
    </source>
</evidence>
<evidence type="ECO:0000256" key="2">
    <source>
        <dbReference type="ARBA" id="ARBA00023002"/>
    </source>
</evidence>
<accession>A0AAW3P9L1</accession>
<dbReference type="GO" id="GO:0004022">
    <property type="term" value="F:alcohol dehydrogenase (NAD+) activity"/>
    <property type="evidence" value="ECO:0007669"/>
    <property type="project" value="TreeGrafter"/>
</dbReference>
<comment type="caution">
    <text evidence="4">The sequence shown here is derived from an EMBL/GenBank/DDBJ whole genome shotgun (WGS) entry which is preliminary data.</text>
</comment>
<dbReference type="PANTHER" id="PTHR11496">
    <property type="entry name" value="ALCOHOL DEHYDROGENASE"/>
    <property type="match status" value="1"/>
</dbReference>
<dbReference type="Pfam" id="PF00465">
    <property type="entry name" value="Fe-ADH"/>
    <property type="match status" value="1"/>
</dbReference>
<sequence length="164" mass="17282">MIEEIDAMNSKGFSCDLNAMHVRFGSGSLAYIRSELDAMGGARVLILCTPPQRKLAERVADLIGKRGVGVFDRAVMHVPANVVRDACNMASGSNADCTIAIGGGSTIGLAKGIALHASMSILAVPTTYAGSEMTPIYGLTEGRLKRTGRDSRVLPRSVACEARQ</sequence>
<dbReference type="GO" id="GO:0046872">
    <property type="term" value="F:metal ion binding"/>
    <property type="evidence" value="ECO:0007669"/>
    <property type="project" value="InterPro"/>
</dbReference>
<dbReference type="InterPro" id="IPR039697">
    <property type="entry name" value="Alcohol_dehydrogenase_Fe"/>
</dbReference>
<dbReference type="Gene3D" id="3.40.50.1970">
    <property type="match status" value="1"/>
</dbReference>
<dbReference type="EMBL" id="LPJV01000059">
    <property type="protein sequence ID" value="KWF46708.1"/>
    <property type="molecule type" value="Genomic_DNA"/>
</dbReference>
<reference evidence="4 5" key="1">
    <citation type="submission" date="2015-11" db="EMBL/GenBank/DDBJ databases">
        <title>Expanding the genomic diversity of Burkholderia species for the development of highly accurate diagnostics.</title>
        <authorList>
            <person name="Sahl J."/>
            <person name="Keim P."/>
            <person name="Wagner D."/>
        </authorList>
    </citation>
    <scope>NUCLEOTIDE SEQUENCE [LARGE SCALE GENOMIC DNA]</scope>
    <source>
        <strain evidence="4 5">MSMB378WGS</strain>
    </source>
</reference>
<gene>
    <name evidence="4" type="ORF">WL88_25695</name>
</gene>
<dbReference type="PANTHER" id="PTHR11496:SF102">
    <property type="entry name" value="ALCOHOL DEHYDROGENASE 4"/>
    <property type="match status" value="1"/>
</dbReference>
<dbReference type="InterPro" id="IPR001670">
    <property type="entry name" value="ADH_Fe/GldA"/>
</dbReference>
<evidence type="ECO:0000256" key="1">
    <source>
        <dbReference type="ARBA" id="ARBA00007358"/>
    </source>
</evidence>
<dbReference type="SUPFAM" id="SSF56796">
    <property type="entry name" value="Dehydroquinate synthase-like"/>
    <property type="match status" value="1"/>
</dbReference>
<comment type="similarity">
    <text evidence="1">Belongs to the iron-containing alcohol dehydrogenase family.</text>
</comment>
<protein>
    <recommendedName>
        <fullName evidence="3">Alcohol dehydrogenase iron-type/glycerol dehydrogenase GldA domain-containing protein</fullName>
    </recommendedName>
</protein>
<organism evidence="4 5">
    <name type="scientific">Burkholderia diffusa</name>
    <dbReference type="NCBI Taxonomy" id="488732"/>
    <lineage>
        <taxon>Bacteria</taxon>
        <taxon>Pseudomonadati</taxon>
        <taxon>Pseudomonadota</taxon>
        <taxon>Betaproteobacteria</taxon>
        <taxon>Burkholderiales</taxon>
        <taxon>Burkholderiaceae</taxon>
        <taxon>Burkholderia</taxon>
        <taxon>Burkholderia cepacia complex</taxon>
    </lineage>
</organism>
<dbReference type="RefSeq" id="WP_060188635.1">
    <property type="nucleotide sequence ID" value="NZ_LPJS01000026.1"/>
</dbReference>
<keyword evidence="2" id="KW-0560">Oxidoreductase</keyword>
<evidence type="ECO:0000259" key="3">
    <source>
        <dbReference type="Pfam" id="PF00465"/>
    </source>
</evidence>
<proteinExistence type="inferred from homology"/>
<dbReference type="Proteomes" id="UP000063236">
    <property type="component" value="Unassembled WGS sequence"/>
</dbReference>
<name>A0AAW3P9L1_9BURK</name>
<evidence type="ECO:0000313" key="5">
    <source>
        <dbReference type="Proteomes" id="UP000063236"/>
    </source>
</evidence>
<dbReference type="AlphaFoldDB" id="A0AAW3P9L1"/>
<feature type="domain" description="Alcohol dehydrogenase iron-type/glycerol dehydrogenase GldA" evidence="3">
    <location>
        <begin position="21"/>
        <end position="158"/>
    </location>
</feature>